<dbReference type="CDD" id="cd13530">
    <property type="entry name" value="PBP2_peptides_like"/>
    <property type="match status" value="1"/>
</dbReference>
<keyword evidence="1" id="KW-0732">Signal</keyword>
<evidence type="ECO:0000313" key="3">
    <source>
        <dbReference type="EMBL" id="AJK50987.1"/>
    </source>
</evidence>
<gene>
    <name evidence="3" type="ORF">BGL_2c29330</name>
</gene>
<evidence type="ECO:0000256" key="1">
    <source>
        <dbReference type="ARBA" id="ARBA00022729"/>
    </source>
</evidence>
<sequence>MVCWPDPRRFTHRLARRRPASALPSGAPGPGLGPPFARSRAVVLLCLLLSAGCGAARAGAVLDRVHATRTLRVCLSLNDGGITYRDPRTGEARGIDVDLSAAFAADLDAQIVTIDTSFATFTTDLLADRCDIAMLAVAATQARRATLRFSRPYLMSGIVGVASRGSEVVTAWNDIDRPGVRVGVQRGSQIEPLLRDTLKHATVVVLDSRQNREDELQAGRLDVLLAGLPYAYRLLENAEWARIVAPPEPFHPMPYAYAVRPGDDAWLATVDAFVARIQRDGRLAAAARRHHLTEVMLLQ</sequence>
<reference evidence="3 4" key="2">
    <citation type="journal article" date="2016" name="Appl. Microbiol. Biotechnol.">
        <title>Mutations improving production and secretion of extracellular lipase by Burkholderia glumae PG1.</title>
        <authorList>
            <person name="Knapp A."/>
            <person name="Voget S."/>
            <person name="Gao R."/>
            <person name="Zaburannyi N."/>
            <person name="Krysciak D."/>
            <person name="Breuer M."/>
            <person name="Hauer B."/>
            <person name="Streit W.R."/>
            <person name="Muller R."/>
            <person name="Daniel R."/>
            <person name="Jaeger K.E."/>
        </authorList>
    </citation>
    <scope>NUCLEOTIDE SEQUENCE [LARGE SCALE GENOMIC DNA]</scope>
    <source>
        <strain evidence="3 4">PG1</strain>
    </source>
</reference>
<name>A0A0B6S053_BURPL</name>
<evidence type="ECO:0000313" key="4">
    <source>
        <dbReference type="Proteomes" id="UP000031838"/>
    </source>
</evidence>
<dbReference type="PANTHER" id="PTHR35936">
    <property type="entry name" value="MEMBRANE-BOUND LYTIC MUREIN TRANSGLYCOSYLASE F"/>
    <property type="match status" value="1"/>
</dbReference>
<dbReference type="SMART" id="SM00062">
    <property type="entry name" value="PBPb"/>
    <property type="match status" value="1"/>
</dbReference>
<protein>
    <submittedName>
        <fullName evidence="3">Putative extracellular solute-binding protein, family 3</fullName>
    </submittedName>
</protein>
<dbReference type="RefSeq" id="WP_042629167.1">
    <property type="nucleotide sequence ID" value="NZ_BSTO01000008.1"/>
</dbReference>
<dbReference type="Pfam" id="PF00497">
    <property type="entry name" value="SBP_bac_3"/>
    <property type="match status" value="1"/>
</dbReference>
<dbReference type="EMBL" id="CP002581">
    <property type="protein sequence ID" value="AJK50987.1"/>
    <property type="molecule type" value="Genomic_DNA"/>
</dbReference>
<dbReference type="KEGG" id="bpla:bpln_2g29370"/>
<keyword evidence="4" id="KW-1185">Reference proteome</keyword>
<evidence type="ECO:0000259" key="2">
    <source>
        <dbReference type="SMART" id="SM00062"/>
    </source>
</evidence>
<dbReference type="Gene3D" id="3.40.190.10">
    <property type="entry name" value="Periplasmic binding protein-like II"/>
    <property type="match status" value="2"/>
</dbReference>
<reference evidence="4" key="1">
    <citation type="submission" date="2011-03" db="EMBL/GenBank/DDBJ databases">
        <authorList>
            <person name="Voget S."/>
            <person name="Streit W.R."/>
            <person name="Jaeger K.E."/>
            <person name="Daniel R."/>
        </authorList>
    </citation>
    <scope>NUCLEOTIDE SEQUENCE [LARGE SCALE GENOMIC DNA]</scope>
    <source>
        <strain evidence="4">PG1</strain>
    </source>
</reference>
<dbReference type="InterPro" id="IPR001638">
    <property type="entry name" value="Solute-binding_3/MltF_N"/>
</dbReference>
<dbReference type="KEGG" id="bgp:BGL_2c29330"/>
<accession>A0A0B6S053</accession>
<organism evidence="3 4">
    <name type="scientific">Burkholderia plantarii</name>
    <dbReference type="NCBI Taxonomy" id="41899"/>
    <lineage>
        <taxon>Bacteria</taxon>
        <taxon>Pseudomonadati</taxon>
        <taxon>Pseudomonadota</taxon>
        <taxon>Betaproteobacteria</taxon>
        <taxon>Burkholderiales</taxon>
        <taxon>Burkholderiaceae</taxon>
        <taxon>Burkholderia</taxon>
    </lineage>
</organism>
<dbReference type="Proteomes" id="UP000031838">
    <property type="component" value="Chromosome 2"/>
</dbReference>
<dbReference type="OrthoDB" id="8994218at2"/>
<dbReference type="HOGENOM" id="CLU_019602_9_2_4"/>
<dbReference type="AlphaFoldDB" id="A0A0B6S053"/>
<dbReference type="PANTHER" id="PTHR35936:SF17">
    <property type="entry name" value="ARGININE-BINDING EXTRACELLULAR PROTEIN ARTP"/>
    <property type="match status" value="1"/>
</dbReference>
<feature type="domain" description="Solute-binding protein family 3/N-terminal" evidence="2">
    <location>
        <begin position="70"/>
        <end position="295"/>
    </location>
</feature>
<dbReference type="SUPFAM" id="SSF53850">
    <property type="entry name" value="Periplasmic binding protein-like II"/>
    <property type="match status" value="1"/>
</dbReference>
<proteinExistence type="predicted"/>
<dbReference type="SMR" id="A0A0B6S053"/>